<dbReference type="Proteomes" id="UP001385951">
    <property type="component" value="Unassembled WGS sequence"/>
</dbReference>
<evidence type="ECO:0008006" key="4">
    <source>
        <dbReference type="Google" id="ProtNLM"/>
    </source>
</evidence>
<accession>A0AAW0H0F5</accession>
<evidence type="ECO:0000256" key="1">
    <source>
        <dbReference type="SAM" id="Phobius"/>
    </source>
</evidence>
<keyword evidence="1" id="KW-0472">Membrane</keyword>
<evidence type="ECO:0000313" key="2">
    <source>
        <dbReference type="EMBL" id="KAK7696415.1"/>
    </source>
</evidence>
<evidence type="ECO:0000313" key="3">
    <source>
        <dbReference type="Proteomes" id="UP001385951"/>
    </source>
</evidence>
<keyword evidence="1" id="KW-0812">Transmembrane</keyword>
<gene>
    <name evidence="2" type="ORF">QCA50_001072</name>
</gene>
<sequence length="101" mass="11498">MATWSDYFSLALTLLIFAGVAYFASYIYGQLNETKQWSKERLQRKGVNISKTGVSLKRKTRLANREEYFDATQRKVVKALNSARYGPAGESSMHEESPLAR</sequence>
<keyword evidence="1" id="KW-1133">Transmembrane helix</keyword>
<keyword evidence="3" id="KW-1185">Reference proteome</keyword>
<comment type="caution">
    <text evidence="2">The sequence shown here is derived from an EMBL/GenBank/DDBJ whole genome shotgun (WGS) entry which is preliminary data.</text>
</comment>
<name>A0AAW0H0F5_9APHY</name>
<protein>
    <recommendedName>
        <fullName evidence="4">ATP synthase F0 subunit 8</fullName>
    </recommendedName>
</protein>
<organism evidence="2 3">
    <name type="scientific">Cerrena zonata</name>
    <dbReference type="NCBI Taxonomy" id="2478898"/>
    <lineage>
        <taxon>Eukaryota</taxon>
        <taxon>Fungi</taxon>
        <taxon>Dikarya</taxon>
        <taxon>Basidiomycota</taxon>
        <taxon>Agaricomycotina</taxon>
        <taxon>Agaricomycetes</taxon>
        <taxon>Polyporales</taxon>
        <taxon>Cerrenaceae</taxon>
        <taxon>Cerrena</taxon>
    </lineage>
</organism>
<reference evidence="2 3" key="1">
    <citation type="submission" date="2022-09" db="EMBL/GenBank/DDBJ databases">
        <authorList>
            <person name="Palmer J.M."/>
        </authorList>
    </citation>
    <scope>NUCLEOTIDE SEQUENCE [LARGE SCALE GENOMIC DNA]</scope>
    <source>
        <strain evidence="2 3">DSM 7382</strain>
    </source>
</reference>
<proteinExistence type="predicted"/>
<dbReference type="AlphaFoldDB" id="A0AAW0H0F5"/>
<dbReference type="EMBL" id="JASBNA010000001">
    <property type="protein sequence ID" value="KAK7696415.1"/>
    <property type="molecule type" value="Genomic_DNA"/>
</dbReference>
<feature type="transmembrane region" description="Helical" evidence="1">
    <location>
        <begin position="6"/>
        <end position="29"/>
    </location>
</feature>